<proteinExistence type="predicted"/>
<protein>
    <recommendedName>
        <fullName evidence="4">Zinc-finger domain-containing protein</fullName>
    </recommendedName>
</protein>
<organism evidence="2 3">
    <name type="scientific">Roridomyces roridus</name>
    <dbReference type="NCBI Taxonomy" id="1738132"/>
    <lineage>
        <taxon>Eukaryota</taxon>
        <taxon>Fungi</taxon>
        <taxon>Dikarya</taxon>
        <taxon>Basidiomycota</taxon>
        <taxon>Agaricomycotina</taxon>
        <taxon>Agaricomycetes</taxon>
        <taxon>Agaricomycetidae</taxon>
        <taxon>Agaricales</taxon>
        <taxon>Marasmiineae</taxon>
        <taxon>Mycenaceae</taxon>
        <taxon>Roridomyces</taxon>
    </lineage>
</organism>
<dbReference type="AlphaFoldDB" id="A0AAD7CB54"/>
<evidence type="ECO:0008006" key="4">
    <source>
        <dbReference type="Google" id="ProtNLM"/>
    </source>
</evidence>
<keyword evidence="3" id="KW-1185">Reference proteome</keyword>
<feature type="region of interest" description="Disordered" evidence="1">
    <location>
        <begin position="1"/>
        <end position="22"/>
    </location>
</feature>
<name>A0AAD7CB54_9AGAR</name>
<evidence type="ECO:0000313" key="3">
    <source>
        <dbReference type="Proteomes" id="UP001221142"/>
    </source>
</evidence>
<dbReference type="Proteomes" id="UP001221142">
    <property type="component" value="Unassembled WGS sequence"/>
</dbReference>
<dbReference type="EMBL" id="JARKIF010000003">
    <property type="protein sequence ID" value="KAJ7644213.1"/>
    <property type="molecule type" value="Genomic_DNA"/>
</dbReference>
<sequence>MSVPPRREENLQEGSQYKHYVPYNSPFDSYPLMRMRSQRMLSSQSTSTDQKIPYESCLSPTITTCSSHPSLSSFSSSSSSSSLSSFTSLPSSLSSVLPLPDLTPLKLTALDPAKRICQYEVPGGGICRDAGCNDLHLSRLEGAQEPNGMSCWFWPNSLTFYIRFQITTLQNTFAAYYPRPGNPSTV</sequence>
<comment type="caution">
    <text evidence="2">The sequence shown here is derived from an EMBL/GenBank/DDBJ whole genome shotgun (WGS) entry which is preliminary data.</text>
</comment>
<evidence type="ECO:0000256" key="1">
    <source>
        <dbReference type="SAM" id="MobiDB-lite"/>
    </source>
</evidence>
<accession>A0AAD7CB54</accession>
<evidence type="ECO:0000313" key="2">
    <source>
        <dbReference type="EMBL" id="KAJ7644213.1"/>
    </source>
</evidence>
<feature type="compositionally biased region" description="Basic and acidic residues" evidence="1">
    <location>
        <begin position="1"/>
        <end position="10"/>
    </location>
</feature>
<reference evidence="2" key="1">
    <citation type="submission" date="2023-03" db="EMBL/GenBank/DDBJ databases">
        <title>Massive genome expansion in bonnet fungi (Mycena s.s.) driven by repeated elements and novel gene families across ecological guilds.</title>
        <authorList>
            <consortium name="Lawrence Berkeley National Laboratory"/>
            <person name="Harder C.B."/>
            <person name="Miyauchi S."/>
            <person name="Viragh M."/>
            <person name="Kuo A."/>
            <person name="Thoen E."/>
            <person name="Andreopoulos B."/>
            <person name="Lu D."/>
            <person name="Skrede I."/>
            <person name="Drula E."/>
            <person name="Henrissat B."/>
            <person name="Morin E."/>
            <person name="Kohler A."/>
            <person name="Barry K."/>
            <person name="LaButti K."/>
            <person name="Morin E."/>
            <person name="Salamov A."/>
            <person name="Lipzen A."/>
            <person name="Mereny Z."/>
            <person name="Hegedus B."/>
            <person name="Baldrian P."/>
            <person name="Stursova M."/>
            <person name="Weitz H."/>
            <person name="Taylor A."/>
            <person name="Grigoriev I.V."/>
            <person name="Nagy L.G."/>
            <person name="Martin F."/>
            <person name="Kauserud H."/>
        </authorList>
    </citation>
    <scope>NUCLEOTIDE SEQUENCE</scope>
    <source>
        <strain evidence="2">9284</strain>
    </source>
</reference>
<gene>
    <name evidence="2" type="ORF">FB45DRAFT_291247</name>
</gene>